<reference evidence="4" key="1">
    <citation type="submission" date="2023-06" db="EMBL/GenBank/DDBJ databases">
        <title>Identification and characterization of horizontal gene transfer across gut microbiota members of farm animals based on homology search.</title>
        <authorList>
            <person name="Zeman M."/>
            <person name="Kubasova T."/>
            <person name="Jahodarova E."/>
            <person name="Nykrynova M."/>
            <person name="Rychlik I."/>
        </authorList>
    </citation>
    <scope>NUCLEOTIDE SEQUENCE [LARGE SCALE GENOMIC DNA]</scope>
    <source>
        <strain evidence="4">ET341</strain>
    </source>
</reference>
<sequence>LNRRMDGGITKNDKLDTLNICDILSSNKLKKPYRLTSSKKFDLYEQKQLTRLHHSLKEQINVLSNRLQKCIDLVFPEYNALFKSKYGKVYMSILKQFGSAKAIAQANIRTLRKCFDITGRGNRISLTAEKLKESAKTSVGISSLADEMQIKHLIAHIELLNDQLKEIDKKIEEFSTDLNSPIISVPGISHFSGTSILAEYGDIFNYSKPSKIIKAAGVAPFHYESSQYEAKHSAITKQGSSYLRKTLYQVIVPVIRFNKVFKDYYDLKRSQGKSHRCAQGHCIRKLLRVIYHLVTTNQQFDAS</sequence>
<keyword evidence="4" id="KW-1185">Reference proteome</keyword>
<evidence type="ECO:0000259" key="2">
    <source>
        <dbReference type="Pfam" id="PF02371"/>
    </source>
</evidence>
<dbReference type="PANTHER" id="PTHR33055:SF15">
    <property type="entry name" value="TRANSPOSASE-RELATED"/>
    <property type="match status" value="1"/>
</dbReference>
<dbReference type="InterPro" id="IPR003346">
    <property type="entry name" value="Transposase_20"/>
</dbReference>
<evidence type="ECO:0000256" key="1">
    <source>
        <dbReference type="SAM" id="Coils"/>
    </source>
</evidence>
<dbReference type="PANTHER" id="PTHR33055">
    <property type="entry name" value="TRANSPOSASE FOR INSERTION SEQUENCE ELEMENT IS1111A"/>
    <property type="match status" value="1"/>
</dbReference>
<proteinExistence type="predicted"/>
<protein>
    <submittedName>
        <fullName evidence="3">Transposase</fullName>
    </submittedName>
</protein>
<evidence type="ECO:0000313" key="3">
    <source>
        <dbReference type="EMBL" id="MDM8196931.1"/>
    </source>
</evidence>
<dbReference type="RefSeq" id="WP_289528311.1">
    <property type="nucleotide sequence ID" value="NZ_JAUDCK010000090.1"/>
</dbReference>
<gene>
    <name evidence="3" type="ORF">QUV98_11460</name>
</gene>
<comment type="caution">
    <text evidence="3">The sequence shown here is derived from an EMBL/GenBank/DDBJ whole genome shotgun (WGS) entry which is preliminary data.</text>
</comment>
<feature type="domain" description="Transposase IS116/IS110/IS902 C-terminal" evidence="2">
    <location>
        <begin position="182"/>
        <end position="265"/>
    </location>
</feature>
<dbReference type="Pfam" id="PF02371">
    <property type="entry name" value="Transposase_20"/>
    <property type="match status" value="1"/>
</dbReference>
<dbReference type="EMBL" id="JAUDCK010000090">
    <property type="protein sequence ID" value="MDM8196931.1"/>
    <property type="molecule type" value="Genomic_DNA"/>
</dbReference>
<feature type="non-terminal residue" evidence="3">
    <location>
        <position position="303"/>
    </location>
</feature>
<feature type="non-terminal residue" evidence="3">
    <location>
        <position position="1"/>
    </location>
</feature>
<dbReference type="InterPro" id="IPR047650">
    <property type="entry name" value="Transpos_IS110"/>
</dbReference>
<organism evidence="3 4">
    <name type="scientific">Massilimicrobiota timonensis</name>
    <dbReference type="NCBI Taxonomy" id="1776392"/>
    <lineage>
        <taxon>Bacteria</taxon>
        <taxon>Bacillati</taxon>
        <taxon>Bacillota</taxon>
        <taxon>Erysipelotrichia</taxon>
        <taxon>Erysipelotrichales</taxon>
        <taxon>Erysipelotrichaceae</taxon>
        <taxon>Massilimicrobiota</taxon>
    </lineage>
</organism>
<dbReference type="Proteomes" id="UP001529275">
    <property type="component" value="Unassembled WGS sequence"/>
</dbReference>
<name>A0ABT7ULB3_9FIRM</name>
<evidence type="ECO:0000313" key="4">
    <source>
        <dbReference type="Proteomes" id="UP001529275"/>
    </source>
</evidence>
<keyword evidence="1" id="KW-0175">Coiled coil</keyword>
<dbReference type="Gene3D" id="1.10.287.4070">
    <property type="match status" value="1"/>
</dbReference>
<accession>A0ABT7ULB3</accession>
<feature type="coiled-coil region" evidence="1">
    <location>
        <begin position="150"/>
        <end position="177"/>
    </location>
</feature>